<name>A0AAE0W6U3_9BIVA</name>
<dbReference type="EMBL" id="JAEAOA010001069">
    <property type="protein sequence ID" value="KAK3603646.1"/>
    <property type="molecule type" value="Genomic_DNA"/>
</dbReference>
<proteinExistence type="predicted"/>
<gene>
    <name evidence="1" type="ORF">CHS0354_017362</name>
</gene>
<evidence type="ECO:0000313" key="1">
    <source>
        <dbReference type="EMBL" id="KAK3603646.1"/>
    </source>
</evidence>
<evidence type="ECO:0000313" key="2">
    <source>
        <dbReference type="Proteomes" id="UP001195483"/>
    </source>
</evidence>
<reference evidence="1" key="2">
    <citation type="journal article" date="2021" name="Genome Biol. Evol.">
        <title>Developing a high-quality reference genome for a parasitic bivalve with doubly uniparental inheritance (Bivalvia: Unionida).</title>
        <authorList>
            <person name="Smith C.H."/>
        </authorList>
    </citation>
    <scope>NUCLEOTIDE SEQUENCE</scope>
    <source>
        <strain evidence="1">CHS0354</strain>
        <tissue evidence="1">Mantle</tissue>
    </source>
</reference>
<dbReference type="AlphaFoldDB" id="A0AAE0W6U3"/>
<reference evidence="1" key="1">
    <citation type="journal article" date="2021" name="Genome Biol. Evol.">
        <title>A High-Quality Reference Genome for a Parasitic Bivalve with Doubly Uniparental Inheritance (Bivalvia: Unionida).</title>
        <authorList>
            <person name="Smith C.H."/>
        </authorList>
    </citation>
    <scope>NUCLEOTIDE SEQUENCE</scope>
    <source>
        <strain evidence="1">CHS0354</strain>
    </source>
</reference>
<organism evidence="1 2">
    <name type="scientific">Potamilus streckersoni</name>
    <dbReference type="NCBI Taxonomy" id="2493646"/>
    <lineage>
        <taxon>Eukaryota</taxon>
        <taxon>Metazoa</taxon>
        <taxon>Spiralia</taxon>
        <taxon>Lophotrochozoa</taxon>
        <taxon>Mollusca</taxon>
        <taxon>Bivalvia</taxon>
        <taxon>Autobranchia</taxon>
        <taxon>Heteroconchia</taxon>
        <taxon>Palaeoheterodonta</taxon>
        <taxon>Unionida</taxon>
        <taxon>Unionoidea</taxon>
        <taxon>Unionidae</taxon>
        <taxon>Ambleminae</taxon>
        <taxon>Lampsilini</taxon>
        <taxon>Potamilus</taxon>
    </lineage>
</organism>
<sequence length="80" mass="8949">MLTLTSASRVIKYHTEQKSRVRSDIILRSIVSPVGSDITLSVIVSLVESDMTLSRIVNPLWREFASPEGPSTTFPLLYKN</sequence>
<keyword evidence="2" id="KW-1185">Reference proteome</keyword>
<accession>A0AAE0W6U3</accession>
<reference evidence="1" key="3">
    <citation type="submission" date="2023-05" db="EMBL/GenBank/DDBJ databases">
        <authorList>
            <person name="Smith C.H."/>
        </authorList>
    </citation>
    <scope>NUCLEOTIDE SEQUENCE</scope>
    <source>
        <strain evidence="1">CHS0354</strain>
        <tissue evidence="1">Mantle</tissue>
    </source>
</reference>
<dbReference type="Proteomes" id="UP001195483">
    <property type="component" value="Unassembled WGS sequence"/>
</dbReference>
<comment type="caution">
    <text evidence="1">The sequence shown here is derived from an EMBL/GenBank/DDBJ whole genome shotgun (WGS) entry which is preliminary data.</text>
</comment>
<protein>
    <submittedName>
        <fullName evidence="1">Uncharacterized protein</fullName>
    </submittedName>
</protein>